<gene>
    <name evidence="6" type="ORF">CJD35_19125</name>
    <name evidence="7" type="ORF">CJD35_20305</name>
</gene>
<dbReference type="InterPro" id="IPR036324">
    <property type="entry name" value="Mn/Fe_SOD_N_sf"/>
</dbReference>
<dbReference type="Proteomes" id="UP000217141">
    <property type="component" value="Plasmid p2"/>
</dbReference>
<accession>A0A249MZZ8</accession>
<geneLocation type="plasmid" evidence="7 8">
    <name>p2</name>
</geneLocation>
<evidence type="ECO:0000313" key="8">
    <source>
        <dbReference type="Proteomes" id="UP000217141"/>
    </source>
</evidence>
<geneLocation type="plasmid" evidence="6 8">
    <name>p1</name>
</geneLocation>
<dbReference type="GO" id="GO:0004784">
    <property type="term" value="F:superoxide dismutase activity"/>
    <property type="evidence" value="ECO:0007669"/>
    <property type="project" value="UniProtKB-EC"/>
</dbReference>
<dbReference type="EC" id="1.15.1.1" evidence="2"/>
<dbReference type="KEGG" id="shyd:CJD35_19125"/>
<dbReference type="SUPFAM" id="SSF54719">
    <property type="entry name" value="Fe,Mn superoxide dismutase (SOD), C-terminal domain"/>
    <property type="match status" value="1"/>
</dbReference>
<dbReference type="EMBL" id="CP022748">
    <property type="protein sequence ID" value="ASY46832.1"/>
    <property type="molecule type" value="Genomic_DNA"/>
</dbReference>
<evidence type="ECO:0000256" key="2">
    <source>
        <dbReference type="ARBA" id="ARBA00012682"/>
    </source>
</evidence>
<name>A0A249MZZ8_SPHXE</name>
<dbReference type="SUPFAM" id="SSF46609">
    <property type="entry name" value="Fe,Mn superoxide dismutase (SOD), N-terminal domain"/>
    <property type="match status" value="1"/>
</dbReference>
<dbReference type="AlphaFoldDB" id="A0A249MZZ8"/>
<evidence type="ECO:0000313" key="7">
    <source>
        <dbReference type="EMBL" id="ASY46832.1"/>
    </source>
</evidence>
<sequence>MSDPMIDRRNLLAAGAMMTVGAAALASTDAVAQTPAGAVAPAGRAFAPQPVALPFDPKTITGLSERLLVSHHDNNYVGAVKRLGAITTQFASLDAAKAPGFTINGLKREELIAWNSMILHELYFAGLGAASQPGRPLAQAIERDFGSHDRWGAEFAGMGKALGGGSGWVLLQWSHRDNRLTNQWAADHTATLAGATPILALDMYEHAYAMDFGAKAGDYVDTFMRSIAWANADRLAARLVTS</sequence>
<dbReference type="PANTHER" id="PTHR11404">
    <property type="entry name" value="SUPEROXIDE DISMUTASE 2"/>
    <property type="match status" value="1"/>
</dbReference>
<dbReference type="RefSeq" id="WP_095687453.1">
    <property type="nucleotide sequence ID" value="NZ_CP022747.1"/>
</dbReference>
<dbReference type="InterPro" id="IPR050265">
    <property type="entry name" value="Fe/Mn_Superoxide_Dismutase"/>
</dbReference>
<dbReference type="Gene3D" id="3.55.40.20">
    <property type="entry name" value="Iron/manganese superoxide dismutase, C-terminal domain"/>
    <property type="match status" value="1"/>
</dbReference>
<reference evidence="7 8" key="1">
    <citation type="submission" date="2017-08" db="EMBL/GenBank/DDBJ databases">
        <title>Whole Genome Sequence of Sphingobium hydrophobicum C1: Insights into Adaption to the Electronic-waste Contaminated Sediment.</title>
        <authorList>
            <person name="Song D."/>
            <person name="Chen X."/>
            <person name="Xu M."/>
        </authorList>
    </citation>
    <scope>NUCLEOTIDE SEQUENCE [LARGE SCALE GENOMIC DNA]</scope>
    <source>
        <strain evidence="7 8">C1</strain>
        <plasmid evidence="6 8">p1</plasmid>
        <plasmid evidence="7 8">p2</plasmid>
    </source>
</reference>
<dbReference type="InterPro" id="IPR036314">
    <property type="entry name" value="SOD_C_sf"/>
</dbReference>
<dbReference type="Pfam" id="PF02777">
    <property type="entry name" value="Sod_Fe_C"/>
    <property type="match status" value="1"/>
</dbReference>
<dbReference type="PROSITE" id="PS51318">
    <property type="entry name" value="TAT"/>
    <property type="match status" value="1"/>
</dbReference>
<evidence type="ECO:0000256" key="3">
    <source>
        <dbReference type="ARBA" id="ARBA00022723"/>
    </source>
</evidence>
<dbReference type="InterPro" id="IPR019832">
    <property type="entry name" value="Mn/Fe_SOD_C"/>
</dbReference>
<dbReference type="GO" id="GO:0046872">
    <property type="term" value="F:metal ion binding"/>
    <property type="evidence" value="ECO:0007669"/>
    <property type="project" value="UniProtKB-KW"/>
</dbReference>
<comment type="similarity">
    <text evidence="1">Belongs to the iron/manganese superoxide dismutase family.</text>
</comment>
<organism evidence="7 8">
    <name type="scientific">Sphingobium xenophagum</name>
    <dbReference type="NCBI Taxonomy" id="121428"/>
    <lineage>
        <taxon>Bacteria</taxon>
        <taxon>Pseudomonadati</taxon>
        <taxon>Pseudomonadota</taxon>
        <taxon>Alphaproteobacteria</taxon>
        <taxon>Sphingomonadales</taxon>
        <taxon>Sphingomonadaceae</taxon>
        <taxon>Sphingobium</taxon>
    </lineage>
</organism>
<dbReference type="InterPro" id="IPR006311">
    <property type="entry name" value="TAT_signal"/>
</dbReference>
<evidence type="ECO:0000256" key="1">
    <source>
        <dbReference type="ARBA" id="ARBA00008714"/>
    </source>
</evidence>
<dbReference type="Proteomes" id="UP000217141">
    <property type="component" value="Plasmid p1"/>
</dbReference>
<evidence type="ECO:0000259" key="5">
    <source>
        <dbReference type="Pfam" id="PF02777"/>
    </source>
</evidence>
<keyword evidence="4" id="KW-0560">Oxidoreductase</keyword>
<feature type="domain" description="Manganese/iron superoxide dismutase C-terminal" evidence="5">
    <location>
        <begin position="135"/>
        <end position="233"/>
    </location>
</feature>
<evidence type="ECO:0000313" key="6">
    <source>
        <dbReference type="EMBL" id="ASY46589.1"/>
    </source>
</evidence>
<keyword evidence="7" id="KW-0614">Plasmid</keyword>
<proteinExistence type="inferred from homology"/>
<evidence type="ECO:0000256" key="4">
    <source>
        <dbReference type="ARBA" id="ARBA00023002"/>
    </source>
</evidence>
<dbReference type="PANTHER" id="PTHR11404:SF6">
    <property type="entry name" value="SUPEROXIDE DISMUTASE [MN], MITOCHONDRIAL"/>
    <property type="match status" value="1"/>
</dbReference>
<keyword evidence="3" id="KW-0479">Metal-binding</keyword>
<dbReference type="EMBL" id="CP022747">
    <property type="protein sequence ID" value="ASY46589.1"/>
    <property type="molecule type" value="Genomic_DNA"/>
</dbReference>
<protein>
    <recommendedName>
        <fullName evidence="2">superoxide dismutase</fullName>
        <ecNumber evidence="2">1.15.1.1</ecNumber>
    </recommendedName>
</protein>
<dbReference type="KEGG" id="shyd:CJD35_20305"/>